<dbReference type="EMBL" id="JAMFTS010000004">
    <property type="protein sequence ID" value="KAJ4762554.1"/>
    <property type="molecule type" value="Genomic_DNA"/>
</dbReference>
<dbReference type="Proteomes" id="UP001140206">
    <property type="component" value="Chromosome 4"/>
</dbReference>
<dbReference type="PANTHER" id="PTHR33090">
    <property type="entry name" value="DUF3774 DOMAIN PROTEIN-RELATED"/>
    <property type="match status" value="1"/>
</dbReference>
<reference evidence="1" key="1">
    <citation type="submission" date="2022-08" db="EMBL/GenBank/DDBJ databases">
        <authorList>
            <person name="Marques A."/>
        </authorList>
    </citation>
    <scope>NUCLEOTIDE SEQUENCE</scope>
    <source>
        <strain evidence="1">RhyPub2mFocal</strain>
        <tissue evidence="1">Leaves</tissue>
    </source>
</reference>
<dbReference type="Pfam" id="PF12609">
    <property type="entry name" value="DUF3774"/>
    <property type="match status" value="1"/>
</dbReference>
<proteinExistence type="predicted"/>
<accession>A0AAV8D3G3</accession>
<gene>
    <name evidence="1" type="ORF">LUZ62_072929</name>
</gene>
<dbReference type="AlphaFoldDB" id="A0AAV8D3G3"/>
<comment type="caution">
    <text evidence="1">The sequence shown here is derived from an EMBL/GenBank/DDBJ whole genome shotgun (WGS) entry which is preliminary data.</text>
</comment>
<protein>
    <submittedName>
        <fullName evidence="1">Wound-responsive family protein</fullName>
    </submittedName>
</protein>
<name>A0AAV8D3G3_9POAL</name>
<organism evidence="1 2">
    <name type="scientific">Rhynchospora pubera</name>
    <dbReference type="NCBI Taxonomy" id="906938"/>
    <lineage>
        <taxon>Eukaryota</taxon>
        <taxon>Viridiplantae</taxon>
        <taxon>Streptophyta</taxon>
        <taxon>Embryophyta</taxon>
        <taxon>Tracheophyta</taxon>
        <taxon>Spermatophyta</taxon>
        <taxon>Magnoliopsida</taxon>
        <taxon>Liliopsida</taxon>
        <taxon>Poales</taxon>
        <taxon>Cyperaceae</taxon>
        <taxon>Cyperoideae</taxon>
        <taxon>Rhynchosporeae</taxon>
        <taxon>Rhynchospora</taxon>
    </lineage>
</organism>
<evidence type="ECO:0000313" key="1">
    <source>
        <dbReference type="EMBL" id="KAJ4762554.1"/>
    </source>
</evidence>
<keyword evidence="2" id="KW-1185">Reference proteome</keyword>
<evidence type="ECO:0000313" key="2">
    <source>
        <dbReference type="Proteomes" id="UP001140206"/>
    </source>
</evidence>
<sequence length="179" mass="19779">MEDARGKKPSEYVIAMALEGLQKDQTRLCEPLGHGITKTILLFCSPILTPSGASVSPQPFYIYKYRTSLSSSNQLQNHYNKQKPVSKQIRASSKTQMAPTGRVSMIVAASISAVEALKDQAGLCRWNYALRSVQSRLKQNMGAMSQVRKVSSGIGMEDKAKKSEESLRTVMYLSCWGPN</sequence>
<dbReference type="InterPro" id="IPR022251">
    <property type="entry name" value="DUF3774_wound-induced"/>
</dbReference>